<dbReference type="EMBL" id="HF935547">
    <property type="protein sequence ID" value="CCX10527.1"/>
    <property type="molecule type" value="Genomic_DNA"/>
</dbReference>
<organism evidence="1 2">
    <name type="scientific">Pyronema omphalodes (strain CBS 100304)</name>
    <name type="common">Pyronema confluens</name>
    <dbReference type="NCBI Taxonomy" id="1076935"/>
    <lineage>
        <taxon>Eukaryota</taxon>
        <taxon>Fungi</taxon>
        <taxon>Dikarya</taxon>
        <taxon>Ascomycota</taxon>
        <taxon>Pezizomycotina</taxon>
        <taxon>Pezizomycetes</taxon>
        <taxon>Pezizales</taxon>
        <taxon>Pyronemataceae</taxon>
        <taxon>Pyronema</taxon>
    </lineage>
</organism>
<keyword evidence="2" id="KW-1185">Reference proteome</keyword>
<sequence>MSASNGNQPLAGNKPYTVLIWDCVDLNNHKLYLKTWPGYKGADKKYEKAADNLCYLENVLDARHTFEFRL</sequence>
<accession>U4L3A1</accession>
<protein>
    <submittedName>
        <fullName evidence="1">Uncharacterized protein</fullName>
    </submittedName>
</protein>
<proteinExistence type="predicted"/>
<reference evidence="1 2" key="1">
    <citation type="journal article" date="2013" name="PLoS Genet.">
        <title>The genome and development-dependent transcriptomes of Pyronema confluens: a window into fungal evolution.</title>
        <authorList>
            <person name="Traeger S."/>
            <person name="Altegoer F."/>
            <person name="Freitag M."/>
            <person name="Gabaldon T."/>
            <person name="Kempken F."/>
            <person name="Kumar A."/>
            <person name="Marcet-Houben M."/>
            <person name="Poggeler S."/>
            <person name="Stajich J.E."/>
            <person name="Nowrousian M."/>
        </authorList>
    </citation>
    <scope>NUCLEOTIDE SEQUENCE [LARGE SCALE GENOMIC DNA]</scope>
    <source>
        <strain evidence="2">CBS 100304</strain>
        <tissue evidence="1">Vegetative mycelium</tissue>
    </source>
</reference>
<name>U4L3A1_PYROM</name>
<gene>
    <name evidence="1" type="ORF">PCON_10121</name>
</gene>
<dbReference type="AlphaFoldDB" id="U4L3A1"/>
<evidence type="ECO:0000313" key="1">
    <source>
        <dbReference type="EMBL" id="CCX10527.1"/>
    </source>
</evidence>
<dbReference type="Proteomes" id="UP000018144">
    <property type="component" value="Unassembled WGS sequence"/>
</dbReference>
<evidence type="ECO:0000313" key="2">
    <source>
        <dbReference type="Proteomes" id="UP000018144"/>
    </source>
</evidence>